<name>A0A285U944_9BACL</name>
<dbReference type="SUPFAM" id="SSF88713">
    <property type="entry name" value="Glycoside hydrolase/deacetylase"/>
    <property type="match status" value="1"/>
</dbReference>
<dbReference type="RefSeq" id="WP_097149131.1">
    <property type="nucleotide sequence ID" value="NZ_OBQC01000004.1"/>
</dbReference>
<dbReference type="InterPro" id="IPR011330">
    <property type="entry name" value="Glyco_hydro/deAcase_b/a-brl"/>
</dbReference>
<keyword evidence="3" id="KW-1185">Reference proteome</keyword>
<gene>
    <name evidence="2" type="ORF">SAMN05877842_104136</name>
</gene>
<sequence>MSFRKSLINKIPLQLKKSKFFKRYRLKRIIKHMRERSAQYNVQPNPTIPYINKPGIVLSFDDSYRVDHWTKYGKELFGYYDVRATFNINGVHLFEDNRNHTQEEIDALLDLQRNGHEIVHQGFLHINSVEHSEKHGIDNWVNTEIIPLIEWMEKQCHSKTGEKFKIPVSFAFPYSYYNDDLISAIVPKYFKNARGNIQGNNLTPFNHTGFIPSIGIDRNSGIAMEHIKEVISIAKQNGLNIVFMCHSILPDELEWSDVGWGKESEQAGEYRISPDMLKEIIHEARKMDMEFYTLAELSGVATFIDREFEKYIRELLSCDDRWIMIKDLISIKELDLRNKNIKNLDGIQYFLNLEKIDLKNTKIKDFRLLKKLPHLKNIEI</sequence>
<accession>A0A285U944</accession>
<evidence type="ECO:0000313" key="2">
    <source>
        <dbReference type="EMBL" id="SOC38444.1"/>
    </source>
</evidence>
<evidence type="ECO:0000259" key="1">
    <source>
        <dbReference type="Pfam" id="PF01522"/>
    </source>
</evidence>
<dbReference type="SUPFAM" id="SSF52058">
    <property type="entry name" value="L domain-like"/>
    <property type="match status" value="1"/>
</dbReference>
<proteinExistence type="predicted"/>
<evidence type="ECO:0000313" key="3">
    <source>
        <dbReference type="Proteomes" id="UP000219252"/>
    </source>
</evidence>
<dbReference type="Pfam" id="PF01522">
    <property type="entry name" value="Polysacc_deac_1"/>
    <property type="match status" value="1"/>
</dbReference>
<dbReference type="Gene3D" id="3.80.10.10">
    <property type="entry name" value="Ribonuclease Inhibitor"/>
    <property type="match status" value="1"/>
</dbReference>
<dbReference type="GO" id="GO:0016810">
    <property type="term" value="F:hydrolase activity, acting on carbon-nitrogen (but not peptide) bonds"/>
    <property type="evidence" value="ECO:0007669"/>
    <property type="project" value="InterPro"/>
</dbReference>
<dbReference type="Gene3D" id="3.20.20.370">
    <property type="entry name" value="Glycoside hydrolase/deacetylase"/>
    <property type="match status" value="1"/>
</dbReference>
<protein>
    <submittedName>
        <fullName evidence="2">Polysaccharide deacetylase</fullName>
    </submittedName>
</protein>
<feature type="domain" description="NodB homology" evidence="1">
    <location>
        <begin position="53"/>
        <end position="184"/>
    </location>
</feature>
<dbReference type="InterPro" id="IPR032675">
    <property type="entry name" value="LRR_dom_sf"/>
</dbReference>
<organism evidence="2 3">
    <name type="scientific">Ureibacillus acetophenoni</name>
    <dbReference type="NCBI Taxonomy" id="614649"/>
    <lineage>
        <taxon>Bacteria</taxon>
        <taxon>Bacillati</taxon>
        <taxon>Bacillota</taxon>
        <taxon>Bacilli</taxon>
        <taxon>Bacillales</taxon>
        <taxon>Caryophanaceae</taxon>
        <taxon>Ureibacillus</taxon>
    </lineage>
</organism>
<dbReference type="GO" id="GO:0005975">
    <property type="term" value="P:carbohydrate metabolic process"/>
    <property type="evidence" value="ECO:0007669"/>
    <property type="project" value="InterPro"/>
</dbReference>
<dbReference type="EMBL" id="OBQC01000004">
    <property type="protein sequence ID" value="SOC38444.1"/>
    <property type="molecule type" value="Genomic_DNA"/>
</dbReference>
<dbReference type="InterPro" id="IPR002509">
    <property type="entry name" value="NODB_dom"/>
</dbReference>
<dbReference type="AlphaFoldDB" id="A0A285U944"/>
<reference evidence="3" key="1">
    <citation type="submission" date="2017-08" db="EMBL/GenBank/DDBJ databases">
        <authorList>
            <person name="Varghese N."/>
            <person name="Submissions S."/>
        </authorList>
    </citation>
    <scope>NUCLEOTIDE SEQUENCE [LARGE SCALE GENOMIC DNA]</scope>
    <source>
        <strain evidence="3">JC23</strain>
    </source>
</reference>
<dbReference type="Proteomes" id="UP000219252">
    <property type="component" value="Unassembled WGS sequence"/>
</dbReference>